<accession>A0AAD9ZGS8</accession>
<feature type="region of interest" description="Disordered" evidence="1">
    <location>
        <begin position="153"/>
        <end position="177"/>
    </location>
</feature>
<feature type="region of interest" description="Disordered" evidence="1">
    <location>
        <begin position="38"/>
        <end position="134"/>
    </location>
</feature>
<name>A0AAD9ZGS8_9LECA</name>
<dbReference type="AlphaFoldDB" id="A0AAD9ZGS8"/>
<proteinExistence type="predicted"/>
<feature type="compositionally biased region" description="Basic and acidic residues" evidence="1">
    <location>
        <begin position="153"/>
        <end position="164"/>
    </location>
</feature>
<dbReference type="EMBL" id="JASNWA010000003">
    <property type="protein sequence ID" value="KAK3178101.1"/>
    <property type="molecule type" value="Genomic_DNA"/>
</dbReference>
<evidence type="ECO:0000256" key="1">
    <source>
        <dbReference type="SAM" id="MobiDB-lite"/>
    </source>
</evidence>
<dbReference type="Proteomes" id="UP001276659">
    <property type="component" value="Unassembled WGS sequence"/>
</dbReference>
<evidence type="ECO:0000313" key="3">
    <source>
        <dbReference type="Proteomes" id="UP001276659"/>
    </source>
</evidence>
<feature type="compositionally biased region" description="Basic and acidic residues" evidence="1">
    <location>
        <begin position="116"/>
        <end position="134"/>
    </location>
</feature>
<gene>
    <name evidence="2" type="ORF">OEA41_000234</name>
</gene>
<protein>
    <submittedName>
        <fullName evidence="2">Uncharacterized protein</fullName>
    </submittedName>
</protein>
<reference evidence="2" key="1">
    <citation type="submission" date="2022-11" db="EMBL/GenBank/DDBJ databases">
        <title>Chromosomal genome sequence assembly and mating type (MAT) locus characterization of the leprose asexual lichenized fungus Lepraria neglecta (Nyl.) Erichsen.</title>
        <authorList>
            <person name="Allen J.L."/>
            <person name="Pfeffer B."/>
        </authorList>
    </citation>
    <scope>NUCLEOTIDE SEQUENCE</scope>
    <source>
        <strain evidence="2">Allen 5258</strain>
    </source>
</reference>
<keyword evidence="3" id="KW-1185">Reference proteome</keyword>
<evidence type="ECO:0000313" key="2">
    <source>
        <dbReference type="EMBL" id="KAK3178101.1"/>
    </source>
</evidence>
<feature type="compositionally biased region" description="Basic and acidic residues" evidence="1">
    <location>
        <begin position="38"/>
        <end position="47"/>
    </location>
</feature>
<feature type="compositionally biased region" description="Polar residues" evidence="1">
    <location>
        <begin position="101"/>
        <end position="115"/>
    </location>
</feature>
<feature type="compositionally biased region" description="Low complexity" evidence="1">
    <location>
        <begin position="61"/>
        <end position="72"/>
    </location>
</feature>
<sequence length="177" mass="19401">MQSRFLKALGYLSTYDRPPEVDESIQMHADTLYHRMLAQEKATEEAKAAGQPAPTFAPILSGDSASSSSPQSLTTNPPAPAPSSRAPIPSKGKIAEEIPLQPTTQSLLTPQAQQSLRERLKDLTPVEREVEERSVQMEARAVGEMSVQVKQVEEGRKKRREEGKGTVGDTVSGWFGW</sequence>
<comment type="caution">
    <text evidence="2">The sequence shown here is derived from an EMBL/GenBank/DDBJ whole genome shotgun (WGS) entry which is preliminary data.</text>
</comment>
<organism evidence="2 3">
    <name type="scientific">Lepraria neglecta</name>
    <dbReference type="NCBI Taxonomy" id="209136"/>
    <lineage>
        <taxon>Eukaryota</taxon>
        <taxon>Fungi</taxon>
        <taxon>Dikarya</taxon>
        <taxon>Ascomycota</taxon>
        <taxon>Pezizomycotina</taxon>
        <taxon>Lecanoromycetes</taxon>
        <taxon>OSLEUM clade</taxon>
        <taxon>Lecanoromycetidae</taxon>
        <taxon>Lecanorales</taxon>
        <taxon>Lecanorineae</taxon>
        <taxon>Stereocaulaceae</taxon>
        <taxon>Lepraria</taxon>
    </lineage>
</organism>